<feature type="domain" description="CFA20" evidence="1">
    <location>
        <begin position="2"/>
        <end position="82"/>
    </location>
</feature>
<evidence type="ECO:0000259" key="1">
    <source>
        <dbReference type="Pfam" id="PF05018"/>
    </source>
</evidence>
<reference evidence="2" key="1">
    <citation type="submission" date="2022-02" db="EMBL/GenBank/DDBJ databases">
        <title>Atlantic sturgeon de novo genome assembly.</title>
        <authorList>
            <person name="Stock M."/>
            <person name="Klopp C."/>
            <person name="Guiguen Y."/>
            <person name="Cabau C."/>
            <person name="Parinello H."/>
            <person name="Santidrian Yebra-Pimentel E."/>
            <person name="Kuhl H."/>
            <person name="Dirks R.P."/>
            <person name="Guessner J."/>
            <person name="Wuertz S."/>
            <person name="Du K."/>
            <person name="Schartl M."/>
        </authorList>
    </citation>
    <scope>NUCLEOTIDE SEQUENCE</scope>
    <source>
        <strain evidence="2">STURGEONOMICS-FGT-2020</strain>
        <tissue evidence="2">Whole blood</tissue>
    </source>
</reference>
<dbReference type="PANTHER" id="PTHR12458">
    <property type="entry name" value="ORF PROTEIN"/>
    <property type="match status" value="1"/>
</dbReference>
<dbReference type="Proteomes" id="UP001230051">
    <property type="component" value="Unassembled WGS sequence"/>
</dbReference>
<comment type="caution">
    <text evidence="2">The sequence shown here is derived from an EMBL/GenBank/DDBJ whole genome shotgun (WGS) entry which is preliminary data.</text>
</comment>
<sequence>MRITDLGNIKRRLYLSTIHKELSATPLHAKVPLSSIKRNIWCNICIDLVSFTSEIFKGAAFLSLDGIIVSASCKLRKVFTMKLQPQDSADDYGM</sequence>
<dbReference type="Pfam" id="PF05018">
    <property type="entry name" value="CFA20_dom"/>
    <property type="match status" value="1"/>
</dbReference>
<organism evidence="2 3">
    <name type="scientific">Acipenser oxyrinchus oxyrinchus</name>
    <dbReference type="NCBI Taxonomy" id="40147"/>
    <lineage>
        <taxon>Eukaryota</taxon>
        <taxon>Metazoa</taxon>
        <taxon>Chordata</taxon>
        <taxon>Craniata</taxon>
        <taxon>Vertebrata</taxon>
        <taxon>Euteleostomi</taxon>
        <taxon>Actinopterygii</taxon>
        <taxon>Chondrostei</taxon>
        <taxon>Acipenseriformes</taxon>
        <taxon>Acipenseridae</taxon>
        <taxon>Acipenser</taxon>
    </lineage>
</organism>
<dbReference type="InterPro" id="IPR007714">
    <property type="entry name" value="CFA20_dom"/>
</dbReference>
<proteinExistence type="predicted"/>
<evidence type="ECO:0000313" key="2">
    <source>
        <dbReference type="EMBL" id="KAK1116359.1"/>
    </source>
</evidence>
<keyword evidence="3" id="KW-1185">Reference proteome</keyword>
<accession>A0AAD8CDH4</accession>
<name>A0AAD8CDH4_ACIOX</name>
<dbReference type="InterPro" id="IPR040441">
    <property type="entry name" value="CFA20/CFAP20DC"/>
</dbReference>
<dbReference type="AlphaFoldDB" id="A0AAD8CDH4"/>
<protein>
    <recommendedName>
        <fullName evidence="1">CFA20 domain-containing protein</fullName>
    </recommendedName>
</protein>
<evidence type="ECO:0000313" key="3">
    <source>
        <dbReference type="Proteomes" id="UP001230051"/>
    </source>
</evidence>
<dbReference type="EMBL" id="JAGXEW010002781">
    <property type="protein sequence ID" value="KAK1116359.1"/>
    <property type="molecule type" value="Genomic_DNA"/>
</dbReference>
<gene>
    <name evidence="2" type="ORF">AOXY_G38880</name>
</gene>